<evidence type="ECO:0000259" key="6">
    <source>
        <dbReference type="Pfam" id="PF04138"/>
    </source>
</evidence>
<evidence type="ECO:0000256" key="4">
    <source>
        <dbReference type="ARBA" id="ARBA00023136"/>
    </source>
</evidence>
<dbReference type="Pfam" id="PF04138">
    <property type="entry name" value="GtrA_DPMS_TM"/>
    <property type="match status" value="1"/>
</dbReference>
<dbReference type="EMBL" id="JAHLQL010000001">
    <property type="protein sequence ID" value="MBU5591133.1"/>
    <property type="molecule type" value="Genomic_DNA"/>
</dbReference>
<feature type="transmembrane region" description="Helical" evidence="5">
    <location>
        <begin position="13"/>
        <end position="38"/>
    </location>
</feature>
<evidence type="ECO:0000256" key="2">
    <source>
        <dbReference type="ARBA" id="ARBA00022692"/>
    </source>
</evidence>
<gene>
    <name evidence="7" type="ORF">KQI89_05095</name>
</gene>
<accession>A0ABS6EY29</accession>
<protein>
    <submittedName>
        <fullName evidence="7">GtrA family protein</fullName>
    </submittedName>
</protein>
<keyword evidence="3 5" id="KW-1133">Transmembrane helix</keyword>
<proteinExistence type="predicted"/>
<comment type="subcellular location">
    <subcellularLocation>
        <location evidence="1">Membrane</location>
        <topology evidence="1">Multi-pass membrane protein</topology>
    </subcellularLocation>
</comment>
<dbReference type="InterPro" id="IPR007267">
    <property type="entry name" value="GtrA_DPMS_TM"/>
</dbReference>
<evidence type="ECO:0000256" key="3">
    <source>
        <dbReference type="ARBA" id="ARBA00022989"/>
    </source>
</evidence>
<evidence type="ECO:0000256" key="5">
    <source>
        <dbReference type="SAM" id="Phobius"/>
    </source>
</evidence>
<dbReference type="RefSeq" id="WP_216456157.1">
    <property type="nucleotide sequence ID" value="NZ_JAHLQL010000001.1"/>
</dbReference>
<keyword evidence="2 5" id="KW-0812">Transmembrane</keyword>
<sequence length="138" mass="15951">MKFFTNKKVFTEMISYALVGTVNFLVDFSIVNILMYLFKIYSGKFLALFNIISFFAYSTTGYFLNRAFTFKSHNSSYVKYVTVLGISMLADSLILSTLTLYNIFNINKILWANIVKLFSFMVTGTACFIINKFIIFKE</sequence>
<feature type="domain" description="GtrA/DPMS transmembrane" evidence="6">
    <location>
        <begin position="16"/>
        <end position="136"/>
    </location>
</feature>
<feature type="transmembrane region" description="Helical" evidence="5">
    <location>
        <begin position="45"/>
        <end position="65"/>
    </location>
</feature>
<feature type="transmembrane region" description="Helical" evidence="5">
    <location>
        <begin position="113"/>
        <end position="135"/>
    </location>
</feature>
<evidence type="ECO:0000313" key="7">
    <source>
        <dbReference type="EMBL" id="MBU5591133.1"/>
    </source>
</evidence>
<keyword evidence="8" id="KW-1185">Reference proteome</keyword>
<keyword evidence="4 5" id="KW-0472">Membrane</keyword>
<dbReference type="Proteomes" id="UP000736583">
    <property type="component" value="Unassembled WGS sequence"/>
</dbReference>
<reference evidence="7 8" key="1">
    <citation type="submission" date="2021-06" db="EMBL/GenBank/DDBJ databases">
        <authorList>
            <person name="Sun Q."/>
            <person name="Li D."/>
        </authorList>
    </citation>
    <scope>NUCLEOTIDE SEQUENCE [LARGE SCALE GENOMIC DNA]</scope>
    <source>
        <strain evidence="7 8">MSJ-4</strain>
    </source>
</reference>
<evidence type="ECO:0000256" key="1">
    <source>
        <dbReference type="ARBA" id="ARBA00004141"/>
    </source>
</evidence>
<evidence type="ECO:0000313" key="8">
    <source>
        <dbReference type="Proteomes" id="UP000736583"/>
    </source>
</evidence>
<feature type="transmembrane region" description="Helical" evidence="5">
    <location>
        <begin position="77"/>
        <end position="101"/>
    </location>
</feature>
<organism evidence="7 8">
    <name type="scientific">Clostridium simiarum</name>
    <dbReference type="NCBI Taxonomy" id="2841506"/>
    <lineage>
        <taxon>Bacteria</taxon>
        <taxon>Bacillati</taxon>
        <taxon>Bacillota</taxon>
        <taxon>Clostridia</taxon>
        <taxon>Eubacteriales</taxon>
        <taxon>Clostridiaceae</taxon>
        <taxon>Clostridium</taxon>
    </lineage>
</organism>
<comment type="caution">
    <text evidence="7">The sequence shown here is derived from an EMBL/GenBank/DDBJ whole genome shotgun (WGS) entry which is preliminary data.</text>
</comment>
<name>A0ABS6EY29_9CLOT</name>